<dbReference type="GO" id="GO:0000949">
    <property type="term" value="P:aromatic amino acid family catabolic process to alcohol via Ehrlich pathway"/>
    <property type="evidence" value="ECO:0007669"/>
    <property type="project" value="TreeGrafter"/>
</dbReference>
<evidence type="ECO:0000256" key="7">
    <source>
        <dbReference type="ARBA" id="ARBA00023239"/>
    </source>
</evidence>
<comment type="similarity">
    <text evidence="2">Belongs to the TPP enzyme family.</text>
</comment>
<dbReference type="GO" id="GO:0004737">
    <property type="term" value="F:pyruvate decarboxylase activity"/>
    <property type="evidence" value="ECO:0007669"/>
    <property type="project" value="TreeGrafter"/>
</dbReference>
<keyword evidence="7 8" id="KW-0456">Lyase</keyword>
<evidence type="ECO:0000313" key="8">
    <source>
        <dbReference type="EMBL" id="SQB28593.1"/>
    </source>
</evidence>
<sequence length="131" mass="14471">MMRDGQSPVILLLNNDGYTVERAIHGANQRYNDIAGWNWTQVPQALSANCQAECWRVTQAIQLEEVLARLKSPQRLSLIEVVLRKPICGIAAYRHPRAGIAQRGVNAVAGYLSWRLAAIIGLLPAGARREA</sequence>
<gene>
    <name evidence="8" type="primary">ipdC_2</name>
    <name evidence="8" type="ORF">NCTC10786_02462</name>
</gene>
<dbReference type="AlphaFoldDB" id="A0A2X2VTG8"/>
<dbReference type="EC" id="4.1.1.74" evidence="8"/>
<dbReference type="Gene3D" id="3.40.50.970">
    <property type="match status" value="1"/>
</dbReference>
<evidence type="ECO:0000256" key="6">
    <source>
        <dbReference type="ARBA" id="ARBA00023052"/>
    </source>
</evidence>
<evidence type="ECO:0000256" key="3">
    <source>
        <dbReference type="ARBA" id="ARBA00022723"/>
    </source>
</evidence>
<keyword evidence="3" id="KW-0479">Metal-binding</keyword>
<dbReference type="InterPro" id="IPR029061">
    <property type="entry name" value="THDP-binding"/>
</dbReference>
<dbReference type="GO" id="GO:0005829">
    <property type="term" value="C:cytosol"/>
    <property type="evidence" value="ECO:0007669"/>
    <property type="project" value="TreeGrafter"/>
</dbReference>
<keyword evidence="4" id="KW-0210">Decarboxylase</keyword>
<dbReference type="GO" id="GO:0046872">
    <property type="term" value="F:metal ion binding"/>
    <property type="evidence" value="ECO:0007669"/>
    <property type="project" value="UniProtKB-KW"/>
</dbReference>
<evidence type="ECO:0000256" key="4">
    <source>
        <dbReference type="ARBA" id="ARBA00022793"/>
    </source>
</evidence>
<proteinExistence type="inferred from homology"/>
<reference evidence="8 9" key="1">
    <citation type="submission" date="2018-06" db="EMBL/GenBank/DDBJ databases">
        <authorList>
            <consortium name="Pathogen Informatics"/>
            <person name="Doyle S."/>
        </authorList>
    </citation>
    <scope>NUCLEOTIDE SEQUENCE [LARGE SCALE GENOMIC DNA]</scope>
    <source>
        <strain evidence="8 9">NCTC10786</strain>
    </source>
</reference>
<dbReference type="GO" id="GO:0047434">
    <property type="term" value="F:indolepyruvate decarboxylase activity"/>
    <property type="evidence" value="ECO:0007669"/>
    <property type="project" value="UniProtKB-EC"/>
</dbReference>
<dbReference type="Proteomes" id="UP000251584">
    <property type="component" value="Unassembled WGS sequence"/>
</dbReference>
<name>A0A2X2VTG8_CITKO</name>
<dbReference type="InterPro" id="IPR012110">
    <property type="entry name" value="PDC/IPDC-like"/>
</dbReference>
<dbReference type="PANTHER" id="PTHR43452">
    <property type="entry name" value="PYRUVATE DECARBOXYLASE"/>
    <property type="match status" value="1"/>
</dbReference>
<dbReference type="SUPFAM" id="SSF52518">
    <property type="entry name" value="Thiamin diphosphate-binding fold (THDP-binding)"/>
    <property type="match status" value="1"/>
</dbReference>
<dbReference type="EMBL" id="UAVY01000004">
    <property type="protein sequence ID" value="SQB28593.1"/>
    <property type="molecule type" value="Genomic_DNA"/>
</dbReference>
<evidence type="ECO:0000256" key="2">
    <source>
        <dbReference type="ARBA" id="ARBA00007812"/>
    </source>
</evidence>
<keyword evidence="6" id="KW-0786">Thiamine pyrophosphate</keyword>
<organism evidence="8 9">
    <name type="scientific">Citrobacter koseri</name>
    <name type="common">Citrobacter diversus</name>
    <dbReference type="NCBI Taxonomy" id="545"/>
    <lineage>
        <taxon>Bacteria</taxon>
        <taxon>Pseudomonadati</taxon>
        <taxon>Pseudomonadota</taxon>
        <taxon>Gammaproteobacteria</taxon>
        <taxon>Enterobacterales</taxon>
        <taxon>Enterobacteriaceae</taxon>
        <taxon>Citrobacter</taxon>
    </lineage>
</organism>
<protein>
    <submittedName>
        <fullName evidence="8">Decarboxylase</fullName>
        <ecNumber evidence="8">4.1.1.74</ecNumber>
    </submittedName>
</protein>
<keyword evidence="5" id="KW-0460">Magnesium</keyword>
<evidence type="ECO:0000256" key="5">
    <source>
        <dbReference type="ARBA" id="ARBA00022842"/>
    </source>
</evidence>
<evidence type="ECO:0000313" key="9">
    <source>
        <dbReference type="Proteomes" id="UP000251584"/>
    </source>
</evidence>
<accession>A0A2X2VTG8</accession>
<dbReference type="PANTHER" id="PTHR43452:SF30">
    <property type="entry name" value="PYRUVATE DECARBOXYLASE ISOZYME 1-RELATED"/>
    <property type="match status" value="1"/>
</dbReference>
<comment type="cofactor">
    <cofactor evidence="1">
        <name>thiamine diphosphate</name>
        <dbReference type="ChEBI" id="CHEBI:58937"/>
    </cofactor>
</comment>
<evidence type="ECO:0000256" key="1">
    <source>
        <dbReference type="ARBA" id="ARBA00001964"/>
    </source>
</evidence>